<proteinExistence type="predicted"/>
<dbReference type="STRING" id="695850.A0A067CL13"/>
<evidence type="ECO:0008006" key="6">
    <source>
        <dbReference type="Google" id="ProtNLM"/>
    </source>
</evidence>
<dbReference type="Gene3D" id="1.25.40.10">
    <property type="entry name" value="Tetratricopeptide repeat domain"/>
    <property type="match status" value="5"/>
</dbReference>
<name>A0A067CL13_SAPPC</name>
<dbReference type="Proteomes" id="UP000030745">
    <property type="component" value="Unassembled WGS sequence"/>
</dbReference>
<organism evidence="4 5">
    <name type="scientific">Saprolegnia parasitica (strain CBS 223.65)</name>
    <dbReference type="NCBI Taxonomy" id="695850"/>
    <lineage>
        <taxon>Eukaryota</taxon>
        <taxon>Sar</taxon>
        <taxon>Stramenopiles</taxon>
        <taxon>Oomycota</taxon>
        <taxon>Saprolegniomycetes</taxon>
        <taxon>Saprolegniales</taxon>
        <taxon>Saprolegniaceae</taxon>
        <taxon>Saprolegnia</taxon>
    </lineage>
</organism>
<evidence type="ECO:0000313" key="5">
    <source>
        <dbReference type="Proteomes" id="UP000030745"/>
    </source>
</evidence>
<dbReference type="EMBL" id="KK583204">
    <property type="protein sequence ID" value="KDO29905.1"/>
    <property type="molecule type" value="Genomic_DNA"/>
</dbReference>
<dbReference type="OMA" id="WRIAYSL"/>
<keyword evidence="1" id="KW-0677">Repeat</keyword>
<dbReference type="Pfam" id="PF13812">
    <property type="entry name" value="PPR_3"/>
    <property type="match status" value="2"/>
</dbReference>
<sequence>MLRRSITQLGAARASRAFSSHTELLREYASEGDWKRALQVMSELDKSGKTDALSYELAIEACGRDRRIDAMQALKDTMEKDKIVPSAGTIDLFVQLYMHLNQPEKLVELGIQRLRANEPMSLAAYHSMIDACCSLRSIPYAEDILQSLGEHAQWATPLGCDEFAALIRCFGICQRADFAMHALFTMQDRGIEPNVEVYTQLVRAHISLGGMNQALHVFSLCNQQGIVLGESIHAATIGALCEKKAFWLATELFADMEAKKVEASHYCLSKMILAYIRTNNRDGAYEIWHRIQSRDRPATIATYMGIMSDCVVTGELDILLLAFHELQSHYDVLPPAAYSFAIRAHGRKGNTADAIEMMEALIRANGCPQDATTYIAIFNALARSSEDRSVDQNRHDIVKYWDLMMRHVSNLQAPAFASAAGAFASCGDVESLKKLIEHTKAHLPGSESLLYSGAISGFSKANADYTGYIRDCIAEMLENGIALNDAAVRAASDAYVKHECWDDVAQLVKKMDPKAFNRPEGVIGDVISKLLDAQNWPVARFAINSAHAMNIDPHIRSKPYHLQVLANNTNESPEWRIAYSLALETVSFGTINEEHVYAVCNAMKVLFRAEKYNLMARLWYALKAKNQLPLPIDAYKCIVIASLASGFEHSAIMAADEMLAMFREHHADIVDSTDVSDVFSVIISTFAQYKHDEVVLKLFEEMSSFNLTPNAYAFVAALKAYSNLGRTDQIHTLLASFEECVSASKYNVDELAEIFSSVISTAAAAGNDALIIAMYEHMETFDMTPNSYAYNAIIRAYSRRGSLDRVASIQATMTQDGKKVNDRVVESLLKSYILANDVTNVLATMQQFQFTGDRALLTFLQCNQPQPVVDFLKAQGHAHQKTGHVVERVSPAMQTSALKWLLKRGATMEAADACTFLLQNGYRVTGHVFETLLDQLSYHGAYDLGTALLDLYNEKRSYVKSADSVVESTIILYSNGGKYDHIRDLLTSPRRLFTTNQYALGMGLCVDSGAHAQALAIFESLRHRFVEPNGQVFCLALESCMALHKPDGARQILQDVARNRFDSKLQSELNRRLAFSLTPEARTMDPDLTDKVAKFALFLEDHGFPITKTFSDKLLMRPTSTYLDAPTRRRILSLARAKSDGGKFNAKHSKKPTSVRPWWKGDASTWHSKANN</sequence>
<evidence type="ECO:0000313" key="4">
    <source>
        <dbReference type="EMBL" id="KDO29905.1"/>
    </source>
</evidence>
<dbReference type="AlphaFoldDB" id="A0A067CL13"/>
<accession>A0A067CL13</accession>
<keyword evidence="5" id="KW-1185">Reference proteome</keyword>
<dbReference type="InterPro" id="IPR002885">
    <property type="entry name" value="PPR_rpt"/>
</dbReference>
<reference evidence="4 5" key="1">
    <citation type="journal article" date="2013" name="PLoS Genet.">
        <title>Distinctive expansion of potential virulence genes in the genome of the oomycete fish pathogen Saprolegnia parasitica.</title>
        <authorList>
            <person name="Jiang R.H."/>
            <person name="de Bruijn I."/>
            <person name="Haas B.J."/>
            <person name="Belmonte R."/>
            <person name="Lobach L."/>
            <person name="Christie J."/>
            <person name="van den Ackerveken G."/>
            <person name="Bottin A."/>
            <person name="Bulone V."/>
            <person name="Diaz-Moreno S.M."/>
            <person name="Dumas B."/>
            <person name="Fan L."/>
            <person name="Gaulin E."/>
            <person name="Govers F."/>
            <person name="Grenville-Briggs L.J."/>
            <person name="Horner N.R."/>
            <person name="Levin J.Z."/>
            <person name="Mammella M."/>
            <person name="Meijer H.J."/>
            <person name="Morris P."/>
            <person name="Nusbaum C."/>
            <person name="Oome S."/>
            <person name="Phillips A.J."/>
            <person name="van Rooyen D."/>
            <person name="Rzeszutek E."/>
            <person name="Saraiva M."/>
            <person name="Secombes C.J."/>
            <person name="Seidl M.F."/>
            <person name="Snel B."/>
            <person name="Stassen J.H."/>
            <person name="Sykes S."/>
            <person name="Tripathy S."/>
            <person name="van den Berg H."/>
            <person name="Vega-Arreguin J.C."/>
            <person name="Wawra S."/>
            <person name="Young S.K."/>
            <person name="Zeng Q."/>
            <person name="Dieguez-Uribeondo J."/>
            <person name="Russ C."/>
            <person name="Tyler B.M."/>
            <person name="van West P."/>
        </authorList>
    </citation>
    <scope>NUCLEOTIDE SEQUENCE [LARGE SCALE GENOMIC DNA]</scope>
    <source>
        <strain evidence="4 5">CBS 223.65</strain>
    </source>
</reference>
<dbReference type="InterPro" id="IPR011990">
    <property type="entry name" value="TPR-like_helical_dom_sf"/>
</dbReference>
<feature type="region of interest" description="Disordered" evidence="3">
    <location>
        <begin position="1141"/>
        <end position="1172"/>
    </location>
</feature>
<dbReference type="VEuPathDB" id="FungiDB:SPRG_04971"/>
<evidence type="ECO:0000256" key="1">
    <source>
        <dbReference type="ARBA" id="ARBA00022737"/>
    </source>
</evidence>
<dbReference type="KEGG" id="spar:SPRG_04971"/>
<protein>
    <recommendedName>
        <fullName evidence="6">Pentacotripeptide-repeat region of PRORP domain-containing protein</fullName>
    </recommendedName>
</protein>
<dbReference type="PANTHER" id="PTHR47447">
    <property type="entry name" value="OS03G0856100 PROTEIN"/>
    <property type="match status" value="1"/>
</dbReference>
<gene>
    <name evidence="4" type="ORF">SPRG_04971</name>
</gene>
<evidence type="ECO:0000256" key="2">
    <source>
        <dbReference type="PROSITE-ProRule" id="PRU00708"/>
    </source>
</evidence>
<dbReference type="GeneID" id="24127386"/>
<evidence type="ECO:0000256" key="3">
    <source>
        <dbReference type="SAM" id="MobiDB-lite"/>
    </source>
</evidence>
<dbReference type="PANTHER" id="PTHR47447:SF23">
    <property type="entry name" value="PENTACOTRIPEPTIDE-REPEAT REGION OF PRORP DOMAIN-CONTAINING PROTEIN"/>
    <property type="match status" value="1"/>
</dbReference>
<dbReference type="RefSeq" id="XP_012199499.1">
    <property type="nucleotide sequence ID" value="XM_012344109.1"/>
</dbReference>
<feature type="repeat" description="PPR" evidence="2">
    <location>
        <begin position="786"/>
        <end position="820"/>
    </location>
</feature>
<dbReference type="PROSITE" id="PS51375">
    <property type="entry name" value="PPR"/>
    <property type="match status" value="1"/>
</dbReference>
<dbReference type="OrthoDB" id="185373at2759"/>